<accession>A0A840MWP4</accession>
<sequence>MKSLKCIGGPSDGRRQAVRDGEKSIVVRRYISAPAAADFNSNAPVMESNVKYVDTIYVEDSVHGVDGAIVKYLRPQDWTAAQALRHALS</sequence>
<evidence type="ECO:0000313" key="1">
    <source>
        <dbReference type="EMBL" id="MBB5051132.1"/>
    </source>
</evidence>
<protein>
    <submittedName>
        <fullName evidence="1">Uncharacterized protein</fullName>
    </submittedName>
</protein>
<gene>
    <name evidence="1" type="ORF">HNQ36_001086</name>
</gene>
<name>A0A840MWP4_9BRAD</name>
<dbReference type="RefSeq" id="WP_184082919.1">
    <property type="nucleotide sequence ID" value="NZ_JACHIJ010000002.1"/>
</dbReference>
<dbReference type="Proteomes" id="UP000521227">
    <property type="component" value="Unassembled WGS sequence"/>
</dbReference>
<dbReference type="AlphaFoldDB" id="A0A840MWP4"/>
<evidence type="ECO:0000313" key="2">
    <source>
        <dbReference type="Proteomes" id="UP000521227"/>
    </source>
</evidence>
<dbReference type="EMBL" id="JACHIJ010000002">
    <property type="protein sequence ID" value="MBB5051132.1"/>
    <property type="molecule type" value="Genomic_DNA"/>
</dbReference>
<comment type="caution">
    <text evidence="1">The sequence shown here is derived from an EMBL/GenBank/DDBJ whole genome shotgun (WGS) entry which is preliminary data.</text>
</comment>
<organism evidence="1 2">
    <name type="scientific">Afipia massiliensis</name>
    <dbReference type="NCBI Taxonomy" id="211460"/>
    <lineage>
        <taxon>Bacteria</taxon>
        <taxon>Pseudomonadati</taxon>
        <taxon>Pseudomonadota</taxon>
        <taxon>Alphaproteobacteria</taxon>
        <taxon>Hyphomicrobiales</taxon>
        <taxon>Nitrobacteraceae</taxon>
        <taxon>Afipia</taxon>
    </lineage>
</organism>
<reference evidence="1 2" key="1">
    <citation type="submission" date="2020-08" db="EMBL/GenBank/DDBJ databases">
        <title>Genomic Encyclopedia of Type Strains, Phase IV (KMG-IV): sequencing the most valuable type-strain genomes for metagenomic binning, comparative biology and taxonomic classification.</title>
        <authorList>
            <person name="Goeker M."/>
        </authorList>
    </citation>
    <scope>NUCLEOTIDE SEQUENCE [LARGE SCALE GENOMIC DNA]</scope>
    <source>
        <strain evidence="1 2">DSM 17498</strain>
    </source>
</reference>
<proteinExistence type="predicted"/>